<keyword evidence="2 4" id="KW-0238">DNA-binding</keyword>
<dbReference type="RefSeq" id="WP_170033069.1">
    <property type="nucleotide sequence ID" value="NZ_JABDTL010000001.1"/>
</dbReference>
<name>A0A841H5X5_9BACT</name>
<dbReference type="GO" id="GO:0003677">
    <property type="term" value="F:DNA binding"/>
    <property type="evidence" value="ECO:0007669"/>
    <property type="project" value="UniProtKB-UniRule"/>
</dbReference>
<keyword evidence="3" id="KW-0804">Transcription</keyword>
<feature type="domain" description="HTH tetR-type" evidence="5">
    <location>
        <begin position="10"/>
        <end position="70"/>
    </location>
</feature>
<dbReference type="AlphaFoldDB" id="A0A841H5X5"/>
<dbReference type="Proteomes" id="UP000582837">
    <property type="component" value="Unassembled WGS sequence"/>
</dbReference>
<dbReference type="Gene3D" id="1.10.357.10">
    <property type="entry name" value="Tetracycline Repressor, domain 2"/>
    <property type="match status" value="1"/>
</dbReference>
<sequence length="205" mass="21867">MTRYPAGHRERTRQQILDAAARVLREKGVDGMSVADVMSSAGLTHGGFYAHFPNKDALVAEACGCAVNQSHASLGAAAESAPADQKLAAYVRAYLSRTHRDEPGAGCLMPPLAGEIPRQAPEVRAAFTGQVKRMLKRTQNALPAHVEEADREEMAMVVMAGLAGAMMLARAVDDPTLSDRFLAASRRVLTEMIGPEGEPDISGKN</sequence>
<dbReference type="PROSITE" id="PS50977">
    <property type="entry name" value="HTH_TETR_2"/>
    <property type="match status" value="1"/>
</dbReference>
<evidence type="ECO:0000313" key="6">
    <source>
        <dbReference type="EMBL" id="MBB6073363.1"/>
    </source>
</evidence>
<dbReference type="PROSITE" id="PS01081">
    <property type="entry name" value="HTH_TETR_1"/>
    <property type="match status" value="1"/>
</dbReference>
<accession>A0A841H5X5</accession>
<keyword evidence="1" id="KW-0805">Transcription regulation</keyword>
<reference evidence="6 7" key="1">
    <citation type="submission" date="2020-08" db="EMBL/GenBank/DDBJ databases">
        <title>Genomic Encyclopedia of Type Strains, Phase IV (KMG-IV): sequencing the most valuable type-strain genomes for metagenomic binning, comparative biology and taxonomic classification.</title>
        <authorList>
            <person name="Goeker M."/>
        </authorList>
    </citation>
    <scope>NUCLEOTIDE SEQUENCE [LARGE SCALE GENOMIC DNA]</scope>
    <source>
        <strain evidence="6 7">DSM 29007</strain>
    </source>
</reference>
<organism evidence="6 7">
    <name type="scientific">Longimicrobium terrae</name>
    <dbReference type="NCBI Taxonomy" id="1639882"/>
    <lineage>
        <taxon>Bacteria</taxon>
        <taxon>Pseudomonadati</taxon>
        <taxon>Gemmatimonadota</taxon>
        <taxon>Longimicrobiia</taxon>
        <taxon>Longimicrobiales</taxon>
        <taxon>Longimicrobiaceae</taxon>
        <taxon>Longimicrobium</taxon>
    </lineage>
</organism>
<dbReference type="PANTHER" id="PTHR47506:SF7">
    <property type="entry name" value="TRANSCRIPTIONAL REGULATORY PROTEIN"/>
    <property type="match status" value="1"/>
</dbReference>
<dbReference type="InterPro" id="IPR001647">
    <property type="entry name" value="HTH_TetR"/>
</dbReference>
<proteinExistence type="predicted"/>
<dbReference type="InterPro" id="IPR009057">
    <property type="entry name" value="Homeodomain-like_sf"/>
</dbReference>
<dbReference type="SUPFAM" id="SSF48498">
    <property type="entry name" value="Tetracyclin repressor-like, C-terminal domain"/>
    <property type="match status" value="1"/>
</dbReference>
<comment type="caution">
    <text evidence="6">The sequence shown here is derived from an EMBL/GenBank/DDBJ whole genome shotgun (WGS) entry which is preliminary data.</text>
</comment>
<evidence type="ECO:0000259" key="5">
    <source>
        <dbReference type="PROSITE" id="PS50977"/>
    </source>
</evidence>
<dbReference type="EMBL" id="JACHIA010000023">
    <property type="protein sequence ID" value="MBB6073363.1"/>
    <property type="molecule type" value="Genomic_DNA"/>
</dbReference>
<protein>
    <submittedName>
        <fullName evidence="6">TetR/AcrR family transcriptional repressor of nem operon</fullName>
    </submittedName>
</protein>
<dbReference type="Pfam" id="PF00440">
    <property type="entry name" value="TetR_N"/>
    <property type="match status" value="1"/>
</dbReference>
<dbReference type="Pfam" id="PF16925">
    <property type="entry name" value="TetR_C_13"/>
    <property type="match status" value="1"/>
</dbReference>
<dbReference type="SUPFAM" id="SSF46689">
    <property type="entry name" value="Homeodomain-like"/>
    <property type="match status" value="1"/>
</dbReference>
<evidence type="ECO:0000313" key="7">
    <source>
        <dbReference type="Proteomes" id="UP000582837"/>
    </source>
</evidence>
<dbReference type="InterPro" id="IPR011075">
    <property type="entry name" value="TetR_C"/>
</dbReference>
<keyword evidence="7" id="KW-1185">Reference proteome</keyword>
<dbReference type="InterPro" id="IPR023772">
    <property type="entry name" value="DNA-bd_HTH_TetR-type_CS"/>
</dbReference>
<dbReference type="InterPro" id="IPR036271">
    <property type="entry name" value="Tet_transcr_reg_TetR-rel_C_sf"/>
</dbReference>
<gene>
    <name evidence="6" type="ORF">HNQ61_005030</name>
</gene>
<evidence type="ECO:0000256" key="4">
    <source>
        <dbReference type="PROSITE-ProRule" id="PRU00335"/>
    </source>
</evidence>
<dbReference type="Gene3D" id="1.10.10.60">
    <property type="entry name" value="Homeodomain-like"/>
    <property type="match status" value="1"/>
</dbReference>
<evidence type="ECO:0000256" key="3">
    <source>
        <dbReference type="ARBA" id="ARBA00023163"/>
    </source>
</evidence>
<evidence type="ECO:0000256" key="1">
    <source>
        <dbReference type="ARBA" id="ARBA00023015"/>
    </source>
</evidence>
<feature type="DNA-binding region" description="H-T-H motif" evidence="4">
    <location>
        <begin position="33"/>
        <end position="52"/>
    </location>
</feature>
<dbReference type="PANTHER" id="PTHR47506">
    <property type="entry name" value="TRANSCRIPTIONAL REGULATORY PROTEIN"/>
    <property type="match status" value="1"/>
</dbReference>
<dbReference type="PRINTS" id="PR00455">
    <property type="entry name" value="HTHTETR"/>
</dbReference>
<evidence type="ECO:0000256" key="2">
    <source>
        <dbReference type="ARBA" id="ARBA00023125"/>
    </source>
</evidence>